<feature type="compositionally biased region" description="Basic and acidic residues" evidence="4">
    <location>
        <begin position="1"/>
        <end position="13"/>
    </location>
</feature>
<evidence type="ECO:0000313" key="6">
    <source>
        <dbReference type="Proteomes" id="UP000245783"/>
    </source>
</evidence>
<gene>
    <name evidence="5" type="ORF">IE81DRAFT_342124</name>
</gene>
<dbReference type="GeneID" id="37037551"/>
<organism evidence="5 6">
    <name type="scientific">Ceraceosorus guamensis</name>
    <dbReference type="NCBI Taxonomy" id="1522189"/>
    <lineage>
        <taxon>Eukaryota</taxon>
        <taxon>Fungi</taxon>
        <taxon>Dikarya</taxon>
        <taxon>Basidiomycota</taxon>
        <taxon>Ustilaginomycotina</taxon>
        <taxon>Exobasidiomycetes</taxon>
        <taxon>Ceraceosorales</taxon>
        <taxon>Ceraceosoraceae</taxon>
        <taxon>Ceraceosorus</taxon>
    </lineage>
</organism>
<dbReference type="AlphaFoldDB" id="A0A316VUU3"/>
<feature type="region of interest" description="Disordered" evidence="4">
    <location>
        <begin position="1"/>
        <end position="24"/>
    </location>
</feature>
<comment type="similarity">
    <text evidence="2">Belongs to the PAF1 family.</text>
</comment>
<evidence type="ECO:0000313" key="5">
    <source>
        <dbReference type="EMBL" id="PWN41369.1"/>
    </source>
</evidence>
<dbReference type="PANTHER" id="PTHR23188:SF12">
    <property type="entry name" value="RNA POLYMERASE II-ASSOCIATED FACTOR 1 HOMOLOG"/>
    <property type="match status" value="1"/>
</dbReference>
<feature type="region of interest" description="Disordered" evidence="4">
    <location>
        <begin position="276"/>
        <end position="318"/>
    </location>
</feature>
<dbReference type="Proteomes" id="UP000245783">
    <property type="component" value="Unassembled WGS sequence"/>
</dbReference>
<dbReference type="InParanoid" id="A0A316VUU3"/>
<evidence type="ECO:0008006" key="7">
    <source>
        <dbReference type="Google" id="ProtNLM"/>
    </source>
</evidence>
<dbReference type="OrthoDB" id="10260285at2759"/>
<evidence type="ECO:0000256" key="3">
    <source>
        <dbReference type="ARBA" id="ARBA00023242"/>
    </source>
</evidence>
<dbReference type="Pfam" id="PF03985">
    <property type="entry name" value="Paf1"/>
    <property type="match status" value="1"/>
</dbReference>
<proteinExistence type="inferred from homology"/>
<evidence type="ECO:0000256" key="1">
    <source>
        <dbReference type="ARBA" id="ARBA00004123"/>
    </source>
</evidence>
<feature type="compositionally biased region" description="Acidic residues" evidence="4">
    <location>
        <begin position="470"/>
        <end position="495"/>
    </location>
</feature>
<dbReference type="GO" id="GO:0006368">
    <property type="term" value="P:transcription elongation by RNA polymerase II"/>
    <property type="evidence" value="ECO:0007669"/>
    <property type="project" value="InterPro"/>
</dbReference>
<dbReference type="GO" id="GO:0000993">
    <property type="term" value="F:RNA polymerase II complex binding"/>
    <property type="evidence" value="ECO:0007669"/>
    <property type="project" value="TreeGrafter"/>
</dbReference>
<reference evidence="5 6" key="1">
    <citation type="journal article" date="2018" name="Mol. Biol. Evol.">
        <title>Broad Genomic Sampling Reveals a Smut Pathogenic Ancestry of the Fungal Clade Ustilaginomycotina.</title>
        <authorList>
            <person name="Kijpornyongpan T."/>
            <person name="Mondo S.J."/>
            <person name="Barry K."/>
            <person name="Sandor L."/>
            <person name="Lee J."/>
            <person name="Lipzen A."/>
            <person name="Pangilinan J."/>
            <person name="LaButti K."/>
            <person name="Hainaut M."/>
            <person name="Henrissat B."/>
            <person name="Grigoriev I.V."/>
            <person name="Spatafora J.W."/>
            <person name="Aime M.C."/>
        </authorList>
    </citation>
    <scope>NUCLEOTIDE SEQUENCE [LARGE SCALE GENOMIC DNA]</scope>
    <source>
        <strain evidence="5 6">MCA 4658</strain>
    </source>
</reference>
<evidence type="ECO:0000256" key="4">
    <source>
        <dbReference type="SAM" id="MobiDB-lite"/>
    </source>
</evidence>
<dbReference type="PANTHER" id="PTHR23188">
    <property type="entry name" value="RNA POLYMERASE II-ASSOCIATED FACTOR 1 HOMOLOG"/>
    <property type="match status" value="1"/>
</dbReference>
<evidence type="ECO:0000256" key="2">
    <source>
        <dbReference type="ARBA" id="ARBA00007560"/>
    </source>
</evidence>
<keyword evidence="6" id="KW-1185">Reference proteome</keyword>
<feature type="compositionally biased region" description="Polar residues" evidence="4">
    <location>
        <begin position="595"/>
        <end position="609"/>
    </location>
</feature>
<dbReference type="InterPro" id="IPR007133">
    <property type="entry name" value="RNA_pol_II-assoc_Paf1"/>
</dbReference>
<dbReference type="STRING" id="1522189.A0A316VUU3"/>
<sequence>MSRKRPDLIERTRYPNPLPLPPYAPKLLSIPAPSNRYAHPSFASRLAAAHALPLVVDANAGMPLEHALLTHAPSWGGPADQDVSREPLDMKDLDGEDRWLLSADLADPPATSRAGTAGAQGADVRAEMVGPAFATSDNVTWLRKTELLASQELQKKERKAAVAQEIIDTSEEAQRARIERTFSATSKPLSELKHPNKPNVHAVSVYDVLPDEQTWATDFSVYRFADPPGRRAQRASDEGRLNAMFIRKYGRAPPLDNYSLYMPTSRLSQLDADPQDFEQDQREQTERFLRRREAGWVGPPMEMNEDDDDDAQPTSDPRHTTFFKLLRDYEQADPYKPTQELILVLAEQPSVQHTGSEDPAEGSNSAYQLPHGQLPSLSSEEEAFALGQSSSNGKQRAQETRAQVAFYHPIQTRAGLRAKRRPYKPRQNEAFFAQASVGHRDLSERERILRLHARAEVDHFDTELPAVPEPDPEMEDEDEDAEADADADADQEAESEASGGERVAPSDDEDDEKDVDGSAVEARSSKQLDASDEEAEGKDSEASRKGEGSPSESEDEGDAEESVNGDEELADLAAEAQGKDDDVPLEGGRSRRSRTTVIDPSSPKGNSSPSLPPTVVPDEDAMVN</sequence>
<feature type="region of interest" description="Disordered" evidence="4">
    <location>
        <begin position="350"/>
        <end position="406"/>
    </location>
</feature>
<dbReference type="GO" id="GO:0003682">
    <property type="term" value="F:chromatin binding"/>
    <property type="evidence" value="ECO:0007669"/>
    <property type="project" value="TreeGrafter"/>
</dbReference>
<dbReference type="GO" id="GO:0016593">
    <property type="term" value="C:Cdc73/Paf1 complex"/>
    <property type="evidence" value="ECO:0007669"/>
    <property type="project" value="InterPro"/>
</dbReference>
<dbReference type="RefSeq" id="XP_025368529.1">
    <property type="nucleotide sequence ID" value="XM_025515681.1"/>
</dbReference>
<dbReference type="EMBL" id="KZ819394">
    <property type="protein sequence ID" value="PWN41369.1"/>
    <property type="molecule type" value="Genomic_DNA"/>
</dbReference>
<feature type="region of interest" description="Disordered" evidence="4">
    <location>
        <begin position="454"/>
        <end position="624"/>
    </location>
</feature>
<feature type="compositionally biased region" description="Acidic residues" evidence="4">
    <location>
        <begin position="552"/>
        <end position="570"/>
    </location>
</feature>
<feature type="compositionally biased region" description="Basic and acidic residues" evidence="4">
    <location>
        <begin position="537"/>
        <end position="547"/>
    </location>
</feature>
<comment type="subcellular location">
    <subcellularLocation>
        <location evidence="1">Nucleus</location>
    </subcellularLocation>
</comment>
<keyword evidence="3" id="KW-0539">Nucleus</keyword>
<accession>A0A316VUU3</accession>
<protein>
    <recommendedName>
        <fullName evidence="7">Paf1-domain-containing protein</fullName>
    </recommendedName>
</protein>
<feature type="compositionally biased region" description="Basic and acidic residues" evidence="4">
    <location>
        <begin position="279"/>
        <end position="294"/>
    </location>
</feature>
<name>A0A316VUU3_9BASI</name>